<evidence type="ECO:0000256" key="2">
    <source>
        <dbReference type="ARBA" id="ARBA00023002"/>
    </source>
</evidence>
<proteinExistence type="inferred from homology"/>
<evidence type="ECO:0000313" key="5">
    <source>
        <dbReference type="Proteomes" id="UP000433876"/>
    </source>
</evidence>
<dbReference type="SUPFAM" id="SSF56176">
    <property type="entry name" value="FAD-binding/transporter-associated domain-like"/>
    <property type="match status" value="1"/>
</dbReference>
<dbReference type="VEuPathDB" id="FungiDB:SMAC_06795"/>
<dbReference type="InterPro" id="IPR050432">
    <property type="entry name" value="FAD-linked_Oxidoreductases_BP"/>
</dbReference>
<dbReference type="AlphaFoldDB" id="A0A8S8ZPL7"/>
<reference evidence="4 5" key="1">
    <citation type="submission" date="2017-07" db="EMBL/GenBank/DDBJ databases">
        <title>Genome sequence of the Sordaria macrospora wild type strain R19027.</title>
        <authorList>
            <person name="Nowrousian M."/>
            <person name="Teichert I."/>
            <person name="Kueck U."/>
        </authorList>
    </citation>
    <scope>NUCLEOTIDE SEQUENCE [LARGE SCALE GENOMIC DNA]</scope>
    <source>
        <strain evidence="4 5">R19027</strain>
        <tissue evidence="4">Mycelium</tissue>
    </source>
</reference>
<feature type="domain" description="FAD-binding PCMH-type" evidence="3">
    <location>
        <begin position="197"/>
        <end position="379"/>
    </location>
</feature>
<keyword evidence="2" id="KW-0560">Oxidoreductase</keyword>
<dbReference type="Proteomes" id="UP000433876">
    <property type="component" value="Unassembled WGS sequence"/>
</dbReference>
<dbReference type="EMBL" id="NMPR01000089">
    <property type="protein sequence ID" value="KAA8630990.1"/>
    <property type="molecule type" value="Genomic_DNA"/>
</dbReference>
<dbReference type="GO" id="GO:0071949">
    <property type="term" value="F:FAD binding"/>
    <property type="evidence" value="ECO:0007669"/>
    <property type="project" value="InterPro"/>
</dbReference>
<dbReference type="PANTHER" id="PTHR13878:SF97">
    <property type="entry name" value="ISOAMYL ALCOHOL OXIDASE"/>
    <property type="match status" value="1"/>
</dbReference>
<comment type="similarity">
    <text evidence="1">Belongs to the oxygen-dependent FAD-linked oxidoreductase family.</text>
</comment>
<sequence>MSLLPRKDWDRDGTPPLPPVLPFFLAFQQAIMMWQSSFRATATVLALLTSQVLGQEDIVETQTAQIVSTKGVILDTILDWIDAARLDTTTYNGQKYGCKCYPGRPCWPSAYKWNNLNRTVDGTLRVNVPAGAVCHNTFDGPFGTIQTYDEAKCAEAKENFLSYNEQWTVEKPADGLWTYFTNDTCRPTSNPSDPCTLGSYGVYVIMATKASHIQAGVNFARQNNLRLIVRNTGHDFLGRSVGYGSLIINTHSFKSLKWTDRYIGPGSYRGPAVTMGAGVQAGEILKAGHALKPPMALVTGECATVGLSGGFIQGGGHGPWSTLKGLAVDNVLNFEVITSSGLIVNANEWQNPDLFFALRGGGPASYAVILSTTVKTFPDLPATGATLYLNTTHTYDNEVIWTGTKIFHKYSNHFVDNGLYVYFEIFPYQFRVRPFVAIGKTQAELQAIVKPMLDEFAAAGIPHEFNINQYPTFYDLYIDLFEAEQAGQTALTGGWMFNHDDVANRNDDIIAAMRNVVSPAGRPDLFGGMIGHLFNPGHNVPVSTSAAHPAWRNATDFVIVVLPSPENPSLAVRDDLQNVLTNNMDEGFRNVSMSGATYVNEADPFQPNWQSHFWGSNYPRLKQLRKKWDPLGVFYAVSTPGTEDWEEIEFNTRLCKKL</sequence>
<evidence type="ECO:0000259" key="3">
    <source>
        <dbReference type="PROSITE" id="PS51387"/>
    </source>
</evidence>
<dbReference type="OMA" id="FYGRYVI"/>
<protein>
    <recommendedName>
        <fullName evidence="3">FAD-binding PCMH-type domain-containing protein</fullName>
    </recommendedName>
</protein>
<dbReference type="Gene3D" id="3.30.465.10">
    <property type="match status" value="2"/>
</dbReference>
<evidence type="ECO:0000256" key="1">
    <source>
        <dbReference type="ARBA" id="ARBA00005466"/>
    </source>
</evidence>
<dbReference type="InterPro" id="IPR012951">
    <property type="entry name" value="BBE"/>
</dbReference>
<comment type="caution">
    <text evidence="4">The sequence shown here is derived from an EMBL/GenBank/DDBJ whole genome shotgun (WGS) entry which is preliminary data.</text>
</comment>
<dbReference type="InterPro" id="IPR006094">
    <property type="entry name" value="Oxid_FAD_bind_N"/>
</dbReference>
<dbReference type="PANTHER" id="PTHR13878">
    <property type="entry name" value="GULONOLACTONE OXIDASE"/>
    <property type="match status" value="1"/>
</dbReference>
<dbReference type="InterPro" id="IPR016169">
    <property type="entry name" value="FAD-bd_PCMH_sub2"/>
</dbReference>
<dbReference type="PROSITE" id="PS51387">
    <property type="entry name" value="FAD_PCMH"/>
    <property type="match status" value="1"/>
</dbReference>
<name>A0A8S8ZPL7_SORMA</name>
<dbReference type="InterPro" id="IPR036318">
    <property type="entry name" value="FAD-bd_PCMH-like_sf"/>
</dbReference>
<organism evidence="4 5">
    <name type="scientific">Sordaria macrospora</name>
    <dbReference type="NCBI Taxonomy" id="5147"/>
    <lineage>
        <taxon>Eukaryota</taxon>
        <taxon>Fungi</taxon>
        <taxon>Dikarya</taxon>
        <taxon>Ascomycota</taxon>
        <taxon>Pezizomycotina</taxon>
        <taxon>Sordariomycetes</taxon>
        <taxon>Sordariomycetidae</taxon>
        <taxon>Sordariales</taxon>
        <taxon>Sordariaceae</taxon>
        <taxon>Sordaria</taxon>
    </lineage>
</organism>
<gene>
    <name evidence="4" type="ORF">SMACR_06795</name>
</gene>
<dbReference type="Pfam" id="PF01565">
    <property type="entry name" value="FAD_binding_4"/>
    <property type="match status" value="1"/>
</dbReference>
<evidence type="ECO:0000313" key="4">
    <source>
        <dbReference type="EMBL" id="KAA8630990.1"/>
    </source>
</evidence>
<dbReference type="InterPro" id="IPR016166">
    <property type="entry name" value="FAD-bd_PCMH"/>
</dbReference>
<accession>A0A8S8ZPL7</accession>
<dbReference type="Pfam" id="PF08031">
    <property type="entry name" value="BBE"/>
    <property type="match status" value="1"/>
</dbReference>
<dbReference type="GO" id="GO:0016491">
    <property type="term" value="F:oxidoreductase activity"/>
    <property type="evidence" value="ECO:0007669"/>
    <property type="project" value="UniProtKB-KW"/>
</dbReference>